<evidence type="ECO:0000313" key="3">
    <source>
        <dbReference type="Ensembl" id="ENSGWIP00000012111.1"/>
    </source>
</evidence>
<dbReference type="Pfam" id="PF07679">
    <property type="entry name" value="I-set"/>
    <property type="match status" value="2"/>
</dbReference>
<dbReference type="FunFam" id="2.60.40.10:FF:000779">
    <property type="entry name" value="Titin b"/>
    <property type="match status" value="1"/>
</dbReference>
<dbReference type="InterPro" id="IPR007110">
    <property type="entry name" value="Ig-like_dom"/>
</dbReference>
<reference evidence="3" key="2">
    <citation type="submission" date="2025-08" db="UniProtKB">
        <authorList>
            <consortium name="Ensembl"/>
        </authorList>
    </citation>
    <scope>IDENTIFICATION</scope>
</reference>
<reference evidence="3" key="3">
    <citation type="submission" date="2025-09" db="UniProtKB">
        <authorList>
            <consortium name="Ensembl"/>
        </authorList>
    </citation>
    <scope>IDENTIFICATION</scope>
</reference>
<dbReference type="InterPro" id="IPR013783">
    <property type="entry name" value="Ig-like_fold"/>
</dbReference>
<dbReference type="Ensembl" id="ENSGWIT00000013516.1">
    <property type="protein sequence ID" value="ENSGWIP00000012111.1"/>
    <property type="gene ID" value="ENSGWIG00000007058.1"/>
</dbReference>
<reference evidence="3" key="1">
    <citation type="submission" date="2020-06" db="EMBL/GenBank/DDBJ databases">
        <authorList>
            <consortium name="Wellcome Sanger Institute Data Sharing"/>
        </authorList>
    </citation>
    <scope>NUCLEOTIDE SEQUENCE [LARGE SCALE GENOMIC DNA]</scope>
</reference>
<evidence type="ECO:0000256" key="1">
    <source>
        <dbReference type="SAM" id="MobiDB-lite"/>
    </source>
</evidence>
<dbReference type="PROSITE" id="PS50835">
    <property type="entry name" value="IG_LIKE"/>
    <property type="match status" value="1"/>
</dbReference>
<evidence type="ECO:0000313" key="4">
    <source>
        <dbReference type="Proteomes" id="UP000694680"/>
    </source>
</evidence>
<dbReference type="AlphaFoldDB" id="A0A8C5DVA8"/>
<accession>A0A8C5DVA8</accession>
<organism evidence="3 4">
    <name type="scientific">Gouania willdenowi</name>
    <name type="common">Blunt-snouted clingfish</name>
    <name type="synonym">Lepadogaster willdenowi</name>
    <dbReference type="NCBI Taxonomy" id="441366"/>
    <lineage>
        <taxon>Eukaryota</taxon>
        <taxon>Metazoa</taxon>
        <taxon>Chordata</taxon>
        <taxon>Craniata</taxon>
        <taxon>Vertebrata</taxon>
        <taxon>Euteleostomi</taxon>
        <taxon>Actinopterygii</taxon>
        <taxon>Neopterygii</taxon>
        <taxon>Teleostei</taxon>
        <taxon>Neoteleostei</taxon>
        <taxon>Acanthomorphata</taxon>
        <taxon>Ovalentaria</taxon>
        <taxon>Blenniimorphae</taxon>
        <taxon>Blenniiformes</taxon>
        <taxon>Gobiesocoidei</taxon>
        <taxon>Gobiesocidae</taxon>
        <taxon>Gobiesocinae</taxon>
        <taxon>Gouania</taxon>
    </lineage>
</organism>
<proteinExistence type="predicted"/>
<dbReference type="InterPro" id="IPR003598">
    <property type="entry name" value="Ig_sub2"/>
</dbReference>
<dbReference type="PANTHER" id="PTHR47633:SF4">
    <property type="entry name" value="MYOPALLADIN ISOFORM X1"/>
    <property type="match status" value="1"/>
</dbReference>
<dbReference type="PANTHER" id="PTHR47633">
    <property type="entry name" value="IMMUNOGLOBULIN"/>
    <property type="match status" value="1"/>
</dbReference>
<evidence type="ECO:0000259" key="2">
    <source>
        <dbReference type="PROSITE" id="PS50835"/>
    </source>
</evidence>
<feature type="domain" description="Ig-like" evidence="2">
    <location>
        <begin position="107"/>
        <end position="199"/>
    </location>
</feature>
<dbReference type="SMART" id="SM00408">
    <property type="entry name" value="IGc2"/>
    <property type="match status" value="1"/>
</dbReference>
<dbReference type="SUPFAM" id="SSF48726">
    <property type="entry name" value="Immunoglobulin"/>
    <property type="match status" value="2"/>
</dbReference>
<dbReference type="InterPro" id="IPR036179">
    <property type="entry name" value="Ig-like_dom_sf"/>
</dbReference>
<feature type="compositionally biased region" description="Basic residues" evidence="1">
    <location>
        <begin position="252"/>
        <end position="262"/>
    </location>
</feature>
<dbReference type="Proteomes" id="UP000694680">
    <property type="component" value="Chromosome 21"/>
</dbReference>
<keyword evidence="4" id="KW-1185">Reference proteome</keyword>
<dbReference type="SMART" id="SM00409">
    <property type="entry name" value="IG"/>
    <property type="match status" value="1"/>
</dbReference>
<dbReference type="Gene3D" id="2.60.40.10">
    <property type="entry name" value="Immunoglobulins"/>
    <property type="match status" value="2"/>
</dbReference>
<dbReference type="InterPro" id="IPR003599">
    <property type="entry name" value="Ig_sub"/>
</dbReference>
<dbReference type="InterPro" id="IPR013098">
    <property type="entry name" value="Ig_I-set"/>
</dbReference>
<sequence length="281" mass="31575">MTQKPIFIQPLSSCTVAHGAVARFHALVSGTPPLHLDWFHNQDPVQPDKNVVFHFDEASGRRPADLLLLFTETQSGAELRAAFSDTEDFVDLGLALSISSWTENMKPSFTKKLKLQSVLEGEPVEMRCKLTAFPPPTVLWFHNNRSIPKERRRRIYTNSSMHMHTTALVISGVKEKDSGSYKVMALNSEGSAESTASLLVSLREEQSANYLNLARLTHKAHEHVNTTAEQRKEQKFRVELRCVGSPFDKMSKAHRGKARSKHALVPSTTRSEPNSALFKRQ</sequence>
<protein>
    <recommendedName>
        <fullName evidence="2">Ig-like domain-containing protein</fullName>
    </recommendedName>
</protein>
<feature type="region of interest" description="Disordered" evidence="1">
    <location>
        <begin position="248"/>
        <end position="281"/>
    </location>
</feature>
<name>A0A8C5DVA8_GOUWI</name>